<accession>A0A934VY89</accession>
<dbReference type="Proteomes" id="UP000603141">
    <property type="component" value="Unassembled WGS sequence"/>
</dbReference>
<feature type="transmembrane region" description="Helical" evidence="1">
    <location>
        <begin position="57"/>
        <end position="81"/>
    </location>
</feature>
<organism evidence="2 3">
    <name type="scientific">Luteolibacter pohnpeiensis</name>
    <dbReference type="NCBI Taxonomy" id="454153"/>
    <lineage>
        <taxon>Bacteria</taxon>
        <taxon>Pseudomonadati</taxon>
        <taxon>Verrucomicrobiota</taxon>
        <taxon>Verrucomicrobiia</taxon>
        <taxon>Verrucomicrobiales</taxon>
        <taxon>Verrucomicrobiaceae</taxon>
        <taxon>Luteolibacter</taxon>
    </lineage>
</organism>
<gene>
    <name evidence="2" type="ORF">JIN85_19690</name>
</gene>
<reference evidence="2" key="1">
    <citation type="submission" date="2021-01" db="EMBL/GenBank/DDBJ databases">
        <title>Modified the classification status of verrucomicrobia.</title>
        <authorList>
            <person name="Feng X."/>
        </authorList>
    </citation>
    <scope>NUCLEOTIDE SEQUENCE</scope>
    <source>
        <strain evidence="2">KCTC 22041</strain>
    </source>
</reference>
<dbReference type="EMBL" id="JAENIJ010000069">
    <property type="protein sequence ID" value="MBK1884648.1"/>
    <property type="molecule type" value="Genomic_DNA"/>
</dbReference>
<evidence type="ECO:0000256" key="1">
    <source>
        <dbReference type="SAM" id="Phobius"/>
    </source>
</evidence>
<dbReference type="AlphaFoldDB" id="A0A934VY89"/>
<feature type="transmembrane region" description="Helical" evidence="1">
    <location>
        <begin position="123"/>
        <end position="142"/>
    </location>
</feature>
<keyword evidence="1" id="KW-0812">Transmembrane</keyword>
<keyword evidence="1" id="KW-0472">Membrane</keyword>
<name>A0A934VY89_9BACT</name>
<comment type="caution">
    <text evidence="2">The sequence shown here is derived from an EMBL/GenBank/DDBJ whole genome shotgun (WGS) entry which is preliminary data.</text>
</comment>
<protein>
    <submittedName>
        <fullName evidence="2">Uncharacterized protein</fullName>
    </submittedName>
</protein>
<proteinExistence type="predicted"/>
<keyword evidence="1" id="KW-1133">Transmembrane helix</keyword>
<sequence length="181" mass="20156">MQNKPVVATADKLASSLRSGCSTPLCHTSNVLHIYEQHDDQLYQPAGRVIMGRVLRVFTGITIFAAVYVWVVMCLGVLSIVDQMGIGGLLELGVDYSWAFALDSVCLCILLAVYFLRCSARWALVGVGFTVISFTLREAEFLRPDNHSMFWFEPFLRSGVYGLSFILAYFAMRIRGIPSIS</sequence>
<keyword evidence="3" id="KW-1185">Reference proteome</keyword>
<evidence type="ECO:0000313" key="2">
    <source>
        <dbReference type="EMBL" id="MBK1884648.1"/>
    </source>
</evidence>
<feature type="transmembrane region" description="Helical" evidence="1">
    <location>
        <begin position="96"/>
        <end position="116"/>
    </location>
</feature>
<evidence type="ECO:0000313" key="3">
    <source>
        <dbReference type="Proteomes" id="UP000603141"/>
    </source>
</evidence>
<feature type="transmembrane region" description="Helical" evidence="1">
    <location>
        <begin position="154"/>
        <end position="172"/>
    </location>
</feature>
<dbReference type="RefSeq" id="WP_200274041.1">
    <property type="nucleotide sequence ID" value="NZ_JAENIJ010000069.1"/>
</dbReference>